<reference evidence="4" key="1">
    <citation type="submission" date="2017-09" db="EMBL/GenBank/DDBJ databases">
        <title>Depth-based differentiation of microbial function through sediment-hosted aquifers and enrichment of novel symbionts in the deep terrestrial subsurface.</title>
        <authorList>
            <person name="Probst A.J."/>
            <person name="Ladd B."/>
            <person name="Jarett J.K."/>
            <person name="Geller-Mcgrath D.E."/>
            <person name="Sieber C.M.K."/>
            <person name="Emerson J.B."/>
            <person name="Anantharaman K."/>
            <person name="Thomas B.C."/>
            <person name="Malmstrom R."/>
            <person name="Stieglmeier M."/>
            <person name="Klingl A."/>
            <person name="Woyke T."/>
            <person name="Ryan C.M."/>
            <person name="Banfield J.F."/>
        </authorList>
    </citation>
    <scope>NUCLEOTIDE SEQUENCE [LARGE SCALE GENOMIC DNA]</scope>
</reference>
<dbReference type="NCBIfam" id="TIGR01552">
    <property type="entry name" value="phd_fam"/>
    <property type="match status" value="1"/>
</dbReference>
<dbReference type="InterPro" id="IPR006442">
    <property type="entry name" value="Antitoxin_Phd/YefM"/>
</dbReference>
<accession>A0A2M6XDG1</accession>
<evidence type="ECO:0000313" key="3">
    <source>
        <dbReference type="EMBL" id="PIU03692.1"/>
    </source>
</evidence>
<organism evidence="3 4">
    <name type="scientific">Candidatus Shapirobacteria bacterium CG08_land_8_20_14_0_20_39_18</name>
    <dbReference type="NCBI Taxonomy" id="1974883"/>
    <lineage>
        <taxon>Bacteria</taxon>
        <taxon>Candidatus Shapironibacteriota</taxon>
    </lineage>
</organism>
<dbReference type="PANTHER" id="PTHR33713:SF6">
    <property type="entry name" value="ANTITOXIN YEFM"/>
    <property type="match status" value="1"/>
</dbReference>
<protein>
    <recommendedName>
        <fullName evidence="2">Antitoxin</fullName>
    </recommendedName>
</protein>
<proteinExistence type="inferred from homology"/>
<evidence type="ECO:0000313" key="4">
    <source>
        <dbReference type="Proteomes" id="UP000228996"/>
    </source>
</evidence>
<dbReference type="AlphaFoldDB" id="A0A2M6XDG1"/>
<dbReference type="Pfam" id="PF02604">
    <property type="entry name" value="PhdYeFM_antitox"/>
    <property type="match status" value="1"/>
</dbReference>
<dbReference type="Gene3D" id="3.40.1620.10">
    <property type="entry name" value="YefM-like domain"/>
    <property type="match status" value="1"/>
</dbReference>
<comment type="similarity">
    <text evidence="1 2">Belongs to the phD/YefM antitoxin family.</text>
</comment>
<sequence length="97" mass="10836">MNYIAISELRANLPDLIDQVSDKLDRLIVTVSGKPKAVVLSLEELESIEETAEILSVTGILESIKESKKQISQGEYITLDNLEKKYARTNTVKKCRG</sequence>
<dbReference type="PANTHER" id="PTHR33713">
    <property type="entry name" value="ANTITOXIN YAFN-RELATED"/>
    <property type="match status" value="1"/>
</dbReference>
<gene>
    <name evidence="3" type="ORF">COT44_01845</name>
</gene>
<dbReference type="Proteomes" id="UP000228996">
    <property type="component" value="Unassembled WGS sequence"/>
</dbReference>
<comment type="caution">
    <text evidence="3">The sequence shown here is derived from an EMBL/GenBank/DDBJ whole genome shotgun (WGS) entry which is preliminary data.</text>
</comment>
<name>A0A2M6XDG1_9BACT</name>
<evidence type="ECO:0000256" key="1">
    <source>
        <dbReference type="ARBA" id="ARBA00009981"/>
    </source>
</evidence>
<dbReference type="Gene3D" id="1.10.1220.170">
    <property type="match status" value="1"/>
</dbReference>
<dbReference type="SUPFAM" id="SSF143120">
    <property type="entry name" value="YefM-like"/>
    <property type="match status" value="1"/>
</dbReference>
<dbReference type="InterPro" id="IPR036165">
    <property type="entry name" value="YefM-like_sf"/>
</dbReference>
<dbReference type="InterPro" id="IPR051405">
    <property type="entry name" value="phD/YefM_antitoxin"/>
</dbReference>
<evidence type="ECO:0000256" key="2">
    <source>
        <dbReference type="RuleBase" id="RU362080"/>
    </source>
</evidence>
<comment type="function">
    <text evidence="2">Antitoxin component of a type II toxin-antitoxin (TA) system.</text>
</comment>
<dbReference type="EMBL" id="PEYO01000010">
    <property type="protein sequence ID" value="PIU03692.1"/>
    <property type="molecule type" value="Genomic_DNA"/>
</dbReference>